<dbReference type="Gene3D" id="3.40.50.300">
    <property type="entry name" value="P-loop containing nucleotide triphosphate hydrolases"/>
    <property type="match status" value="1"/>
</dbReference>
<accession>A0A1R1MJK1</accession>
<name>A0A1R1MJK1_9BACT</name>
<dbReference type="OrthoDB" id="2052561at2"/>
<organism evidence="1 2">
    <name type="scientific">Desulfurobacterium indicum</name>
    <dbReference type="NCBI Taxonomy" id="1914305"/>
    <lineage>
        <taxon>Bacteria</taxon>
        <taxon>Pseudomonadati</taxon>
        <taxon>Aquificota</taxon>
        <taxon>Aquificia</taxon>
        <taxon>Desulfurobacteriales</taxon>
        <taxon>Desulfurobacteriaceae</taxon>
        <taxon>Desulfurobacterium</taxon>
    </lineage>
</organism>
<dbReference type="RefSeq" id="WP_076713555.1">
    <property type="nucleotide sequence ID" value="NZ_MOEN01000037.1"/>
</dbReference>
<evidence type="ECO:0000313" key="2">
    <source>
        <dbReference type="Proteomes" id="UP000187408"/>
    </source>
</evidence>
<reference evidence="1 2" key="1">
    <citation type="submission" date="2016-10" db="EMBL/GenBank/DDBJ databases">
        <title>Genome sequence of a sulfur-reducing bacterium Desulfurobacterium indicum K6013.</title>
        <authorList>
            <person name="Cao J."/>
            <person name="Shao Z."/>
            <person name="Alain K."/>
            <person name="Jebbar M."/>
        </authorList>
    </citation>
    <scope>NUCLEOTIDE SEQUENCE [LARGE SCALE GENOMIC DNA]</scope>
    <source>
        <strain evidence="1 2">K6013</strain>
    </source>
</reference>
<protein>
    <submittedName>
        <fullName evidence="1">Uncharacterized protein</fullName>
    </submittedName>
</protein>
<keyword evidence="2" id="KW-1185">Reference proteome</keyword>
<dbReference type="EMBL" id="MOEN01000037">
    <property type="protein sequence ID" value="OMH39943.1"/>
    <property type="molecule type" value="Genomic_DNA"/>
</dbReference>
<gene>
    <name evidence="1" type="ORF">BLW93_07920</name>
</gene>
<dbReference type="STRING" id="1914305.BLW93_07920"/>
<sequence length="234" mass="27440">MREELERKYWELVKAVKRKGYDEQTVHRLRNFNTPISVILASFEKLPKTFWNLVLDLITEKEKNLSNPLFYCFTGKPGRGKTLSAVRFMFTKLLSKIDEEPEYKAPLFMTSFELEDYALGKIELHRSYYGNEAWFEARNFSDKDDVIPFSQLTKNFDIILIDDVTEETTSHLEKVILNAYLTNTIVVFTTNVDVMEFFSPRTNSRLLESCVFIDFNDFPYLRDIQEKGGEGETT</sequence>
<proteinExistence type="predicted"/>
<dbReference type="InterPro" id="IPR027417">
    <property type="entry name" value="P-loop_NTPase"/>
</dbReference>
<dbReference type="Proteomes" id="UP000187408">
    <property type="component" value="Unassembled WGS sequence"/>
</dbReference>
<dbReference type="SUPFAM" id="SSF52540">
    <property type="entry name" value="P-loop containing nucleoside triphosphate hydrolases"/>
    <property type="match status" value="1"/>
</dbReference>
<comment type="caution">
    <text evidence="1">The sequence shown here is derived from an EMBL/GenBank/DDBJ whole genome shotgun (WGS) entry which is preliminary data.</text>
</comment>
<evidence type="ECO:0000313" key="1">
    <source>
        <dbReference type="EMBL" id="OMH39943.1"/>
    </source>
</evidence>
<dbReference type="AlphaFoldDB" id="A0A1R1MJK1"/>